<dbReference type="InterPro" id="IPR007282">
    <property type="entry name" value="NOT2/3/5_C"/>
</dbReference>
<dbReference type="Proteomes" id="UP000887574">
    <property type="component" value="Unplaced"/>
</dbReference>
<organism evidence="5 6">
    <name type="scientific">Ditylenchus dipsaci</name>
    <dbReference type="NCBI Taxonomy" id="166011"/>
    <lineage>
        <taxon>Eukaryota</taxon>
        <taxon>Metazoa</taxon>
        <taxon>Ecdysozoa</taxon>
        <taxon>Nematoda</taxon>
        <taxon>Chromadorea</taxon>
        <taxon>Rhabditida</taxon>
        <taxon>Tylenchina</taxon>
        <taxon>Tylenchomorpha</taxon>
        <taxon>Sphaerularioidea</taxon>
        <taxon>Anguinidae</taxon>
        <taxon>Anguininae</taxon>
        <taxon>Ditylenchus</taxon>
    </lineage>
</organism>
<evidence type="ECO:0000313" key="5">
    <source>
        <dbReference type="Proteomes" id="UP000887574"/>
    </source>
</evidence>
<dbReference type="Pfam" id="PF04153">
    <property type="entry name" value="NOT2_3_5_C"/>
    <property type="match status" value="1"/>
</dbReference>
<dbReference type="WBParaSite" id="jg16591">
    <property type="protein sequence ID" value="jg16591"/>
    <property type="gene ID" value="jg16591"/>
</dbReference>
<name>A0A915D6S2_9BILA</name>
<sequence>MDQNSRIGPYGMQGLLAFLQHLPLDPSIGALALGYDLTSLGLNLNSSKRSLYETFGGPWMEYKCRSQDVEVEVPDEYRTNVSIREKLPNIELKNLADDVLFFLFYNCPNEVHQLEAASELYRRDWRFHKVDQVWITRFFAIKSGEATGSREKSTFNVFDPKQWKKITKDINLQYKELEGRPIVAEEKHNF</sequence>
<evidence type="ECO:0000259" key="4">
    <source>
        <dbReference type="Pfam" id="PF04153"/>
    </source>
</evidence>
<reference evidence="6 7" key="1">
    <citation type="submission" date="2022-11" db="UniProtKB">
        <authorList>
            <consortium name="WormBaseParasite"/>
        </authorList>
    </citation>
    <scope>IDENTIFICATION</scope>
</reference>
<keyword evidence="5" id="KW-1185">Reference proteome</keyword>
<dbReference type="GO" id="GO:2000036">
    <property type="term" value="P:regulation of stem cell population maintenance"/>
    <property type="evidence" value="ECO:0007669"/>
    <property type="project" value="UniProtKB-ARBA"/>
</dbReference>
<dbReference type="InterPro" id="IPR040168">
    <property type="entry name" value="Not2/3/5"/>
</dbReference>
<dbReference type="Gene3D" id="2.30.30.1020">
    <property type="entry name" value="CCR4-NOT complex subunit 2/3/5, C-terminal domain"/>
    <property type="match status" value="1"/>
</dbReference>
<accession>A0A915D6S2</accession>
<evidence type="ECO:0000313" key="7">
    <source>
        <dbReference type="WBParaSite" id="jg24164"/>
    </source>
</evidence>
<dbReference type="GO" id="GO:0030015">
    <property type="term" value="C:CCR4-NOT core complex"/>
    <property type="evidence" value="ECO:0007669"/>
    <property type="project" value="InterPro"/>
</dbReference>
<dbReference type="InterPro" id="IPR038635">
    <property type="entry name" value="CCR4-NOT_su2/3/5_C_sf"/>
</dbReference>
<dbReference type="AlphaFoldDB" id="A0A915D6S2"/>
<evidence type="ECO:0000256" key="2">
    <source>
        <dbReference type="ARBA" id="ARBA00023015"/>
    </source>
</evidence>
<protein>
    <submittedName>
        <fullName evidence="6 7">NOT2/NOT3/NOT5 C-terminal domain-containing protein</fullName>
    </submittedName>
</protein>
<dbReference type="GO" id="GO:0006355">
    <property type="term" value="P:regulation of DNA-templated transcription"/>
    <property type="evidence" value="ECO:0007669"/>
    <property type="project" value="InterPro"/>
</dbReference>
<dbReference type="WBParaSite" id="jg24164">
    <property type="protein sequence ID" value="jg24164"/>
    <property type="gene ID" value="jg24164"/>
</dbReference>
<keyword evidence="2" id="KW-0805">Transcription regulation</keyword>
<evidence type="ECO:0000256" key="1">
    <source>
        <dbReference type="ARBA" id="ARBA00007682"/>
    </source>
</evidence>
<comment type="similarity">
    <text evidence="1">Belongs to the CNOT2/3/5 family.</text>
</comment>
<keyword evidence="3" id="KW-0804">Transcription</keyword>
<dbReference type="PANTHER" id="PTHR23326">
    <property type="entry name" value="CCR4 NOT-RELATED"/>
    <property type="match status" value="1"/>
</dbReference>
<evidence type="ECO:0000313" key="6">
    <source>
        <dbReference type="WBParaSite" id="jg16591"/>
    </source>
</evidence>
<proteinExistence type="inferred from homology"/>
<feature type="domain" description="NOT2/NOT3/NOT5 C-terminal" evidence="4">
    <location>
        <begin position="52"/>
        <end position="177"/>
    </location>
</feature>
<evidence type="ECO:0000256" key="3">
    <source>
        <dbReference type="ARBA" id="ARBA00023163"/>
    </source>
</evidence>